<dbReference type="Gramene" id="Pp3c26_12060V3.4">
    <property type="protein sequence ID" value="Pp3c26_12060V3.4"/>
    <property type="gene ID" value="Pp3c26_12060"/>
</dbReference>
<dbReference type="Proteomes" id="UP000006727">
    <property type="component" value="Chromosome 26"/>
</dbReference>
<reference evidence="1" key="3">
    <citation type="submission" date="2020-12" db="UniProtKB">
        <authorList>
            <consortium name="EnsemblPlants"/>
        </authorList>
    </citation>
    <scope>IDENTIFICATION</scope>
</reference>
<reference evidence="1 2" key="2">
    <citation type="journal article" date="2018" name="Plant J.">
        <title>The Physcomitrella patens chromosome-scale assembly reveals moss genome structure and evolution.</title>
        <authorList>
            <person name="Lang D."/>
            <person name="Ullrich K.K."/>
            <person name="Murat F."/>
            <person name="Fuchs J."/>
            <person name="Jenkins J."/>
            <person name="Haas F.B."/>
            <person name="Piednoel M."/>
            <person name="Gundlach H."/>
            <person name="Van Bel M."/>
            <person name="Meyberg R."/>
            <person name="Vives C."/>
            <person name="Morata J."/>
            <person name="Symeonidi A."/>
            <person name="Hiss M."/>
            <person name="Muchero W."/>
            <person name="Kamisugi Y."/>
            <person name="Saleh O."/>
            <person name="Blanc G."/>
            <person name="Decker E.L."/>
            <person name="van Gessel N."/>
            <person name="Grimwood J."/>
            <person name="Hayes R.D."/>
            <person name="Graham S.W."/>
            <person name="Gunter L.E."/>
            <person name="McDaniel S.F."/>
            <person name="Hoernstein S.N.W."/>
            <person name="Larsson A."/>
            <person name="Li F.W."/>
            <person name="Perroud P.F."/>
            <person name="Phillips J."/>
            <person name="Ranjan P."/>
            <person name="Rokshar D.S."/>
            <person name="Rothfels C.J."/>
            <person name="Schneider L."/>
            <person name="Shu S."/>
            <person name="Stevenson D.W."/>
            <person name="Thummler F."/>
            <person name="Tillich M."/>
            <person name="Villarreal Aguilar J.C."/>
            <person name="Widiez T."/>
            <person name="Wong G.K."/>
            <person name="Wymore A."/>
            <person name="Zhang Y."/>
            <person name="Zimmer A.D."/>
            <person name="Quatrano R.S."/>
            <person name="Mayer K.F.X."/>
            <person name="Goodstein D."/>
            <person name="Casacuberta J.M."/>
            <person name="Vandepoele K."/>
            <person name="Reski R."/>
            <person name="Cuming A.C."/>
            <person name="Tuskan G.A."/>
            <person name="Maumus F."/>
            <person name="Salse J."/>
            <person name="Schmutz J."/>
            <person name="Rensing S.A."/>
        </authorList>
    </citation>
    <scope>NUCLEOTIDE SEQUENCE [LARGE SCALE GENOMIC DNA]</scope>
    <source>
        <strain evidence="1 2">cv. Gransden 2004</strain>
    </source>
</reference>
<proteinExistence type="predicted"/>
<protein>
    <submittedName>
        <fullName evidence="1">Uncharacterized protein</fullName>
    </submittedName>
</protein>
<dbReference type="EMBL" id="ABEU02000026">
    <property type="status" value="NOT_ANNOTATED_CDS"/>
    <property type="molecule type" value="Genomic_DNA"/>
</dbReference>
<name>A0A7I4CYT8_PHYPA</name>
<sequence>MVLDQASLLLVLVARFMVMIWECGLELSVLAAVRSRFSSALWTGGLTRWASDHVMSVASVMERAIIV</sequence>
<reference evidence="1 2" key="1">
    <citation type="journal article" date="2008" name="Science">
        <title>The Physcomitrella genome reveals evolutionary insights into the conquest of land by plants.</title>
        <authorList>
            <person name="Rensing S."/>
            <person name="Lang D."/>
            <person name="Zimmer A."/>
            <person name="Terry A."/>
            <person name="Salamov A."/>
            <person name="Shapiro H."/>
            <person name="Nishiyama T."/>
            <person name="Perroud P.-F."/>
            <person name="Lindquist E."/>
            <person name="Kamisugi Y."/>
            <person name="Tanahashi T."/>
            <person name="Sakakibara K."/>
            <person name="Fujita T."/>
            <person name="Oishi K."/>
            <person name="Shin-I T."/>
            <person name="Kuroki Y."/>
            <person name="Toyoda A."/>
            <person name="Suzuki Y."/>
            <person name="Hashimoto A."/>
            <person name="Yamaguchi K."/>
            <person name="Sugano A."/>
            <person name="Kohara Y."/>
            <person name="Fujiyama A."/>
            <person name="Anterola A."/>
            <person name="Aoki S."/>
            <person name="Ashton N."/>
            <person name="Barbazuk W.B."/>
            <person name="Barker E."/>
            <person name="Bennetzen J."/>
            <person name="Bezanilla M."/>
            <person name="Blankenship R."/>
            <person name="Cho S.H."/>
            <person name="Dutcher S."/>
            <person name="Estelle M."/>
            <person name="Fawcett J.A."/>
            <person name="Gundlach H."/>
            <person name="Hanada K."/>
            <person name="Heyl A."/>
            <person name="Hicks K.A."/>
            <person name="Hugh J."/>
            <person name="Lohr M."/>
            <person name="Mayer K."/>
            <person name="Melkozernov A."/>
            <person name="Murata T."/>
            <person name="Nelson D."/>
            <person name="Pils B."/>
            <person name="Prigge M."/>
            <person name="Reiss B."/>
            <person name="Renner T."/>
            <person name="Rombauts S."/>
            <person name="Rushton P."/>
            <person name="Sanderfoot A."/>
            <person name="Schween G."/>
            <person name="Shiu S.-H."/>
            <person name="Stueber K."/>
            <person name="Theodoulou F.L."/>
            <person name="Tu H."/>
            <person name="Van de Peer Y."/>
            <person name="Verrier P.J."/>
            <person name="Waters E."/>
            <person name="Wood A."/>
            <person name="Yang L."/>
            <person name="Cove D."/>
            <person name="Cuming A."/>
            <person name="Hasebe M."/>
            <person name="Lucas S."/>
            <person name="Mishler D.B."/>
            <person name="Reski R."/>
            <person name="Grigoriev I."/>
            <person name="Quatrano R.S."/>
            <person name="Boore J.L."/>
        </authorList>
    </citation>
    <scope>NUCLEOTIDE SEQUENCE [LARGE SCALE GENOMIC DNA]</scope>
    <source>
        <strain evidence="1 2">cv. Gransden 2004</strain>
    </source>
</reference>
<evidence type="ECO:0000313" key="2">
    <source>
        <dbReference type="Proteomes" id="UP000006727"/>
    </source>
</evidence>
<dbReference type="AlphaFoldDB" id="A0A7I4CYT8"/>
<dbReference type="EnsemblPlants" id="Pp3c26_12060V3.4">
    <property type="protein sequence ID" value="Pp3c26_12060V3.4"/>
    <property type="gene ID" value="Pp3c26_12060"/>
</dbReference>
<keyword evidence="2" id="KW-1185">Reference proteome</keyword>
<accession>A0A7I4CYT8</accession>
<organism evidence="1 2">
    <name type="scientific">Physcomitrium patens</name>
    <name type="common">Spreading-leaved earth moss</name>
    <name type="synonym">Physcomitrella patens</name>
    <dbReference type="NCBI Taxonomy" id="3218"/>
    <lineage>
        <taxon>Eukaryota</taxon>
        <taxon>Viridiplantae</taxon>
        <taxon>Streptophyta</taxon>
        <taxon>Embryophyta</taxon>
        <taxon>Bryophyta</taxon>
        <taxon>Bryophytina</taxon>
        <taxon>Bryopsida</taxon>
        <taxon>Funariidae</taxon>
        <taxon>Funariales</taxon>
        <taxon>Funariaceae</taxon>
        <taxon>Physcomitrium</taxon>
    </lineage>
</organism>
<gene>
    <name evidence="1" type="primary">LOC112277922</name>
</gene>
<evidence type="ECO:0000313" key="1">
    <source>
        <dbReference type="EnsemblPlants" id="Pp3c26_12060V3.4"/>
    </source>
</evidence>